<name>I4C8D1_DESTA</name>
<organism evidence="3 4">
    <name type="scientific">Desulfomonile tiedjei (strain ATCC 49306 / DSM 6799 / DCB-1)</name>
    <dbReference type="NCBI Taxonomy" id="706587"/>
    <lineage>
        <taxon>Bacteria</taxon>
        <taxon>Pseudomonadati</taxon>
        <taxon>Thermodesulfobacteriota</taxon>
        <taxon>Desulfomonilia</taxon>
        <taxon>Desulfomonilales</taxon>
        <taxon>Desulfomonilaceae</taxon>
        <taxon>Desulfomonile</taxon>
    </lineage>
</organism>
<dbReference type="OrthoDB" id="9769132at2"/>
<sequence>MTKFSTEAKVGIFFLAMVAIFAYVWFKVLDLSISEGFILKARMKSAEGLAEGASVQIAGIKVGTVKDVRLDPESDKALIIMELKNAYRNMIPEDSRISLKTKGLMGDKYVVIEPGRPNARKLKPNEEFQVVQEPTDTEKVLETMSVVAQDLQVLTREARKKIVDEKGAEKLENIIDNANSSFKDLKEILGTNKEKINTIASNTQQATKDLSDITTRNREKINRTVDEMEKFSKSMDKTSDKFARAATELESLTKDVRQGRGTLGKMVTDETLYRDAQGLMRDLRGLSRSIQYGPGTVGRLINDPEMYYEARRAIRNMNKTAEDISEATPISTLATILGAVLK</sequence>
<feature type="domain" description="Mce/MlaD" evidence="2">
    <location>
        <begin position="39"/>
        <end position="115"/>
    </location>
</feature>
<keyword evidence="1" id="KW-1133">Transmembrane helix</keyword>
<dbReference type="KEGG" id="dti:Desti_3161"/>
<protein>
    <submittedName>
        <fullName evidence="3">ABC-type transport system involved in resistance to organic solvents, periplasmic component</fullName>
    </submittedName>
</protein>
<keyword evidence="1" id="KW-0472">Membrane</keyword>
<dbReference type="PANTHER" id="PTHR33371">
    <property type="entry name" value="INTERMEMBRANE PHOSPHOLIPID TRANSPORT SYSTEM BINDING PROTEIN MLAD-RELATED"/>
    <property type="match status" value="1"/>
</dbReference>
<evidence type="ECO:0000256" key="1">
    <source>
        <dbReference type="SAM" id="Phobius"/>
    </source>
</evidence>
<dbReference type="RefSeq" id="WP_014810959.1">
    <property type="nucleotide sequence ID" value="NC_018025.1"/>
</dbReference>
<dbReference type="eggNOG" id="COG1463">
    <property type="taxonomic scope" value="Bacteria"/>
</dbReference>
<proteinExistence type="predicted"/>
<dbReference type="Pfam" id="PF02470">
    <property type="entry name" value="MlaD"/>
    <property type="match status" value="1"/>
</dbReference>
<evidence type="ECO:0000313" key="4">
    <source>
        <dbReference type="Proteomes" id="UP000006055"/>
    </source>
</evidence>
<dbReference type="HOGENOM" id="CLU_054524_0_1_7"/>
<dbReference type="InterPro" id="IPR052336">
    <property type="entry name" value="MlaD_Phospholipid_Transporter"/>
</dbReference>
<evidence type="ECO:0000259" key="2">
    <source>
        <dbReference type="Pfam" id="PF02470"/>
    </source>
</evidence>
<feature type="transmembrane region" description="Helical" evidence="1">
    <location>
        <begin position="12"/>
        <end position="33"/>
    </location>
</feature>
<keyword evidence="1" id="KW-0812">Transmembrane</keyword>
<gene>
    <name evidence="3" type="ordered locus">Desti_3161</name>
</gene>
<dbReference type="Proteomes" id="UP000006055">
    <property type="component" value="Chromosome"/>
</dbReference>
<accession>I4C8D1</accession>
<keyword evidence="4" id="KW-1185">Reference proteome</keyword>
<dbReference type="InterPro" id="IPR003399">
    <property type="entry name" value="Mce/MlaD"/>
</dbReference>
<dbReference type="Gene3D" id="1.10.287.950">
    <property type="entry name" value="Methyl-accepting chemotaxis protein"/>
    <property type="match status" value="1"/>
</dbReference>
<dbReference type="EMBL" id="CP003360">
    <property type="protein sequence ID" value="AFM25822.1"/>
    <property type="molecule type" value="Genomic_DNA"/>
</dbReference>
<evidence type="ECO:0000313" key="3">
    <source>
        <dbReference type="EMBL" id="AFM25822.1"/>
    </source>
</evidence>
<reference evidence="4" key="1">
    <citation type="submission" date="2012-06" db="EMBL/GenBank/DDBJ databases">
        <title>Complete sequence of chromosome of Desulfomonile tiedjei DSM 6799.</title>
        <authorList>
            <person name="Lucas S."/>
            <person name="Copeland A."/>
            <person name="Lapidus A."/>
            <person name="Glavina del Rio T."/>
            <person name="Dalin E."/>
            <person name="Tice H."/>
            <person name="Bruce D."/>
            <person name="Goodwin L."/>
            <person name="Pitluck S."/>
            <person name="Peters L."/>
            <person name="Ovchinnikova G."/>
            <person name="Zeytun A."/>
            <person name="Lu M."/>
            <person name="Kyrpides N."/>
            <person name="Mavromatis K."/>
            <person name="Ivanova N."/>
            <person name="Brettin T."/>
            <person name="Detter J.C."/>
            <person name="Han C."/>
            <person name="Larimer F."/>
            <person name="Land M."/>
            <person name="Hauser L."/>
            <person name="Markowitz V."/>
            <person name="Cheng J.-F."/>
            <person name="Hugenholtz P."/>
            <person name="Woyke T."/>
            <person name="Wu D."/>
            <person name="Spring S."/>
            <person name="Schroeder M."/>
            <person name="Brambilla E."/>
            <person name="Klenk H.-P."/>
            <person name="Eisen J.A."/>
        </authorList>
    </citation>
    <scope>NUCLEOTIDE SEQUENCE [LARGE SCALE GENOMIC DNA]</scope>
    <source>
        <strain evidence="4">ATCC 49306 / DSM 6799 / DCB-1</strain>
    </source>
</reference>
<dbReference type="AlphaFoldDB" id="I4C8D1"/>
<dbReference type="PANTHER" id="PTHR33371:SF4">
    <property type="entry name" value="INTERMEMBRANE PHOSPHOLIPID TRANSPORT SYSTEM BINDING PROTEIN MLAD"/>
    <property type="match status" value="1"/>
</dbReference>
<dbReference type="STRING" id="706587.Desti_3161"/>